<keyword evidence="3" id="KW-1185">Reference proteome</keyword>
<dbReference type="EMBL" id="CP028519">
    <property type="protein sequence ID" value="AVY94526.1"/>
    <property type="molecule type" value="Genomic_DNA"/>
</dbReference>
<dbReference type="KEGG" id="maer:DAI18_11085"/>
<dbReference type="InterPro" id="IPR036527">
    <property type="entry name" value="SCP2_sterol-bd_dom_sf"/>
</dbReference>
<accession>A0A2S0PAZ0</accession>
<dbReference type="SUPFAM" id="SSF55718">
    <property type="entry name" value="SCP-like"/>
    <property type="match status" value="1"/>
</dbReference>
<organism evidence="2 3">
    <name type="scientific">Microvirgula aerodenitrificans</name>
    <dbReference type="NCBI Taxonomy" id="57480"/>
    <lineage>
        <taxon>Bacteria</taxon>
        <taxon>Pseudomonadati</taxon>
        <taxon>Pseudomonadota</taxon>
        <taxon>Betaproteobacteria</taxon>
        <taxon>Neisseriales</taxon>
        <taxon>Aquaspirillaceae</taxon>
        <taxon>Microvirgula</taxon>
    </lineage>
</organism>
<dbReference type="Gene3D" id="3.30.1050.10">
    <property type="entry name" value="SCP2 sterol-binding domain"/>
    <property type="match status" value="1"/>
</dbReference>
<dbReference type="Proteomes" id="UP000244173">
    <property type="component" value="Chromosome"/>
</dbReference>
<evidence type="ECO:0000259" key="1">
    <source>
        <dbReference type="Pfam" id="PF02036"/>
    </source>
</evidence>
<sequence>MALPSTLDELFAGMPARLQADKAAGVVSRFHFKLSGEPGGEWTVALDKGQCQVEKGLTGEAKCVVEASGADYLAIERGELRPEVAFMQGKIKLSNLPEMMTLMQAFSRPA</sequence>
<dbReference type="Pfam" id="PF02036">
    <property type="entry name" value="SCP2"/>
    <property type="match status" value="1"/>
</dbReference>
<gene>
    <name evidence="2" type="ORF">DAI18_11085</name>
</gene>
<feature type="domain" description="SCP2" evidence="1">
    <location>
        <begin position="19"/>
        <end position="100"/>
    </location>
</feature>
<dbReference type="InterPro" id="IPR003033">
    <property type="entry name" value="SCP2_sterol-bd_dom"/>
</dbReference>
<evidence type="ECO:0000313" key="2">
    <source>
        <dbReference type="EMBL" id="AVY94526.1"/>
    </source>
</evidence>
<evidence type="ECO:0000313" key="3">
    <source>
        <dbReference type="Proteomes" id="UP000244173"/>
    </source>
</evidence>
<name>A0A2S0PAZ0_9NEIS</name>
<protein>
    <recommendedName>
        <fullName evidence="1">SCP2 domain-containing protein</fullName>
    </recommendedName>
</protein>
<proteinExistence type="predicted"/>
<dbReference type="OrthoDB" id="9182309at2"/>
<reference evidence="2 3" key="1">
    <citation type="submission" date="2018-04" db="EMBL/GenBank/DDBJ databases">
        <title>Denitrifier Microvirgula.</title>
        <authorList>
            <person name="Anderson E."/>
            <person name="Jang J."/>
            <person name="Ishii S."/>
        </authorList>
    </citation>
    <scope>NUCLEOTIDE SEQUENCE [LARGE SCALE GENOMIC DNA]</scope>
    <source>
        <strain evidence="2 3">BE2.4</strain>
    </source>
</reference>
<dbReference type="RefSeq" id="WP_028497755.1">
    <property type="nucleotide sequence ID" value="NZ_CALFSO010000087.1"/>
</dbReference>
<dbReference type="AlphaFoldDB" id="A0A2S0PAZ0"/>
<dbReference type="STRING" id="1122240.GCA_000620105_00248"/>